<evidence type="ECO:0000313" key="11">
    <source>
        <dbReference type="Proteomes" id="UP000038040"/>
    </source>
</evidence>
<name>A0A0N4U681_DRAME</name>
<dbReference type="GO" id="GO:0007165">
    <property type="term" value="P:signal transduction"/>
    <property type="evidence" value="ECO:0007669"/>
    <property type="project" value="TreeGrafter"/>
</dbReference>
<evidence type="ECO:0000256" key="5">
    <source>
        <dbReference type="ARBA" id="ARBA00023098"/>
    </source>
</evidence>
<dbReference type="InterPro" id="IPR014756">
    <property type="entry name" value="Ig_E-set"/>
</dbReference>
<dbReference type="SMART" id="SM01010">
    <property type="entry name" value="AMPKBI"/>
    <property type="match status" value="1"/>
</dbReference>
<feature type="compositionally biased region" description="Polar residues" evidence="8">
    <location>
        <begin position="58"/>
        <end position="71"/>
    </location>
</feature>
<dbReference type="InterPro" id="IPR050827">
    <property type="entry name" value="CRP1_MDG1_kinase"/>
</dbReference>
<keyword evidence="3" id="KW-0597">Phosphoprotein</keyword>
<dbReference type="Proteomes" id="UP000038040">
    <property type="component" value="Unplaced"/>
</dbReference>
<dbReference type="Pfam" id="PF04739">
    <property type="entry name" value="AMPKBI"/>
    <property type="match status" value="1"/>
</dbReference>
<dbReference type="AlphaFoldDB" id="A0A0N4U681"/>
<keyword evidence="12" id="KW-1185">Reference proteome</keyword>
<dbReference type="PANTHER" id="PTHR10343">
    <property type="entry name" value="5'-AMP-ACTIVATED PROTEIN KINASE , BETA SUBUNIT"/>
    <property type="match status" value="1"/>
</dbReference>
<protein>
    <recommendedName>
        <fullName evidence="7">5'-AMP-activated protein kinase subunit beta-1</fullName>
    </recommendedName>
</protein>
<evidence type="ECO:0000256" key="1">
    <source>
        <dbReference type="ARBA" id="ARBA00010926"/>
    </source>
</evidence>
<evidence type="ECO:0000259" key="9">
    <source>
        <dbReference type="SMART" id="SM01010"/>
    </source>
</evidence>
<evidence type="ECO:0000256" key="3">
    <source>
        <dbReference type="ARBA" id="ARBA00022553"/>
    </source>
</evidence>
<evidence type="ECO:0000256" key="2">
    <source>
        <dbReference type="ARBA" id="ARBA00022516"/>
    </source>
</evidence>
<keyword evidence="2" id="KW-0444">Lipid biosynthesis</keyword>
<dbReference type="FunFam" id="2.60.40.10:FF:000139">
    <property type="entry name" value="Protein kinase AMP-activated non-catalytic subunit beta 1"/>
    <property type="match status" value="1"/>
</dbReference>
<accession>A0A0N4U681</accession>
<dbReference type="SUPFAM" id="SSF81296">
    <property type="entry name" value="E set domains"/>
    <property type="match status" value="1"/>
</dbReference>
<organism evidence="11 13">
    <name type="scientific">Dracunculus medinensis</name>
    <name type="common">Guinea worm</name>
    <dbReference type="NCBI Taxonomy" id="318479"/>
    <lineage>
        <taxon>Eukaryota</taxon>
        <taxon>Metazoa</taxon>
        <taxon>Ecdysozoa</taxon>
        <taxon>Nematoda</taxon>
        <taxon>Chromadorea</taxon>
        <taxon>Rhabditida</taxon>
        <taxon>Spirurina</taxon>
        <taxon>Dracunculoidea</taxon>
        <taxon>Dracunculidae</taxon>
        <taxon>Dracunculus</taxon>
    </lineage>
</organism>
<dbReference type="EMBL" id="UYYG01001157">
    <property type="protein sequence ID" value="VDN56798.1"/>
    <property type="molecule type" value="Genomic_DNA"/>
</dbReference>
<dbReference type="InterPro" id="IPR013783">
    <property type="entry name" value="Ig-like_fold"/>
</dbReference>
<dbReference type="InterPro" id="IPR006828">
    <property type="entry name" value="ASC_dom"/>
</dbReference>
<feature type="domain" description="Association with the SNF1 complex (ASC)" evidence="9">
    <location>
        <begin position="227"/>
        <end position="317"/>
    </location>
</feature>
<dbReference type="OrthoDB" id="531008at2759"/>
<evidence type="ECO:0000256" key="7">
    <source>
        <dbReference type="ARBA" id="ARBA00040010"/>
    </source>
</evidence>
<evidence type="ECO:0000313" key="12">
    <source>
        <dbReference type="Proteomes" id="UP000274756"/>
    </source>
</evidence>
<dbReference type="PANTHER" id="PTHR10343:SF84">
    <property type="entry name" value="5'-AMP-ACTIVATED PROTEIN KINASE SUBUNIT BETA-1"/>
    <property type="match status" value="1"/>
</dbReference>
<evidence type="ECO:0000313" key="10">
    <source>
        <dbReference type="EMBL" id="VDN56798.1"/>
    </source>
</evidence>
<dbReference type="GO" id="GO:0005634">
    <property type="term" value="C:nucleus"/>
    <property type="evidence" value="ECO:0007669"/>
    <property type="project" value="TreeGrafter"/>
</dbReference>
<dbReference type="WBParaSite" id="DME_0000241101-mRNA-1">
    <property type="protein sequence ID" value="DME_0000241101-mRNA-1"/>
    <property type="gene ID" value="DME_0000241101"/>
</dbReference>
<evidence type="ECO:0000313" key="13">
    <source>
        <dbReference type="WBParaSite" id="DME_0000241101-mRNA-1"/>
    </source>
</evidence>
<comment type="function">
    <text evidence="6">Non-catalytic subunit of AMP-activated protein kinase (AMPK), an energy sensor protein kinase that plays a key role in regulating cellular energy metabolism. In response to reduction of intracellular ATP levels, AMPK activates energy-producing pathways and inhibits energy-consuming processes: inhibits protein, carbohydrate and lipid biosynthesis, as well as cell growth and proliferation. AMPK acts via direct phosphorylation of metabolic enzymes, and by longer-term effects via phosphorylation of transcription regulators. Also acts as a regulator of cellular polarity by remodeling the actin cytoskeleton; probably by indirectly activating myosin. Beta non-catalytic subunit acts as a scaffold on which the AMPK complex assembles, via its C-terminus that bridges alpha (PRKAA1 or PRKAA2) and gamma subunits (PRKAG1, PRKAG2 or PRKAG3).</text>
</comment>
<sequence>MIVEIFEWNEWLADDARDSCQKNVRNDILESANDWLGKAMGNNQGGLHKRERTDSQRNRVWSSNTSNTMGTANAAEDGCPVQVKIAKSDGTSSTPSIQFTESNEYPVVFKWQGGSQTKMVYISGSWDNWKRKIPLCKSTQDFSTIINLTPGKHEYKYLVDGKWTLDDNVDKVDNEFGSQNNVILIDEADFEVFDALDRDLASSNAGEAMRKMNVAGTHQHDTPNDRELEKLKQFTQEIPDRREFERAQNPPVLPPHLLQVILNKDTPVQCDPNVLPEPNHVMLNHLYALSIKDGVMVLSATHRYRKKYVTTLLYKPIIRNVKNLLALNESNFKNIEIKVADNLGIWFMRRLWTAERSWHNVSVSSKWSGSLSEYAFSIDIECTRKKDVDVWTLGIAPEETCSYSLLVDICLTVNDTRFLPNIILQEETPCCANYFVTFQLLVIQTLSPQQLEAETPYRNFEIICEDCSVFVDTLYLSSLGGRLFTEWHEMNSKGKSSVELTDLASTELMCLIDATAKFRQIVITRSNYDLLASISFRYGIASVLRAIETYLIDAEKVNPIRKMEFAVSYKLARLGDVVSRNLISSGTAMEQLHDYLAANGNTLEQAHPDVLASLNIYPDYVLL</sequence>
<dbReference type="CDD" id="cd02859">
    <property type="entry name" value="E_set_AMPKbeta_like_N"/>
    <property type="match status" value="1"/>
</dbReference>
<dbReference type="Pfam" id="PF16561">
    <property type="entry name" value="AMPK1_CBM"/>
    <property type="match status" value="1"/>
</dbReference>
<dbReference type="InterPro" id="IPR037256">
    <property type="entry name" value="ASC_dom_sf"/>
</dbReference>
<keyword evidence="5" id="KW-0443">Lipid metabolism</keyword>
<dbReference type="STRING" id="318479.A0A0N4U681"/>
<gene>
    <name evidence="10" type="ORF">DME_LOCUS6771</name>
</gene>
<dbReference type="SUPFAM" id="SSF160219">
    <property type="entry name" value="AMPKBI-like"/>
    <property type="match status" value="1"/>
</dbReference>
<dbReference type="GO" id="GO:0019901">
    <property type="term" value="F:protein kinase binding"/>
    <property type="evidence" value="ECO:0007669"/>
    <property type="project" value="TreeGrafter"/>
</dbReference>
<reference evidence="13" key="1">
    <citation type="submission" date="2016-04" db="UniProtKB">
        <authorList>
            <consortium name="WormBaseParasite"/>
        </authorList>
    </citation>
    <scope>IDENTIFICATION</scope>
</reference>
<dbReference type="Gene3D" id="6.20.250.60">
    <property type="match status" value="1"/>
</dbReference>
<dbReference type="InterPro" id="IPR032640">
    <property type="entry name" value="AMPK1_CBM"/>
</dbReference>
<dbReference type="Gene3D" id="2.60.40.10">
    <property type="entry name" value="Immunoglobulins"/>
    <property type="match status" value="1"/>
</dbReference>
<dbReference type="GO" id="GO:0031588">
    <property type="term" value="C:nucleotide-activated protein kinase complex"/>
    <property type="evidence" value="ECO:0007669"/>
    <property type="project" value="TreeGrafter"/>
</dbReference>
<reference evidence="10 12" key="2">
    <citation type="submission" date="2018-11" db="EMBL/GenBank/DDBJ databases">
        <authorList>
            <consortium name="Pathogen Informatics"/>
        </authorList>
    </citation>
    <scope>NUCLEOTIDE SEQUENCE [LARGE SCALE GENOMIC DNA]</scope>
</reference>
<dbReference type="Proteomes" id="UP000274756">
    <property type="component" value="Unassembled WGS sequence"/>
</dbReference>
<evidence type="ECO:0000256" key="4">
    <source>
        <dbReference type="ARBA" id="ARBA00022832"/>
    </source>
</evidence>
<keyword evidence="4" id="KW-0276">Fatty acid metabolism</keyword>
<feature type="region of interest" description="Disordered" evidence="8">
    <location>
        <begin position="41"/>
        <end position="76"/>
    </location>
</feature>
<dbReference type="GO" id="GO:0006631">
    <property type="term" value="P:fatty acid metabolic process"/>
    <property type="evidence" value="ECO:0007669"/>
    <property type="project" value="UniProtKB-KW"/>
</dbReference>
<evidence type="ECO:0000256" key="8">
    <source>
        <dbReference type="SAM" id="MobiDB-lite"/>
    </source>
</evidence>
<evidence type="ECO:0000256" key="6">
    <source>
        <dbReference type="ARBA" id="ARBA00025180"/>
    </source>
</evidence>
<proteinExistence type="inferred from homology"/>
<dbReference type="GO" id="GO:0005737">
    <property type="term" value="C:cytoplasm"/>
    <property type="evidence" value="ECO:0007669"/>
    <property type="project" value="TreeGrafter"/>
</dbReference>
<comment type="similarity">
    <text evidence="1">Belongs to the 5'-AMP-activated protein kinase beta subunit family.</text>
</comment>